<reference evidence="1 2" key="1">
    <citation type="submission" date="2023-08" db="EMBL/GenBank/DDBJ databases">
        <title>Phytohabitans sansha sp. nov., isolated from marine sediment.</title>
        <authorList>
            <person name="Zhao Y."/>
            <person name="Yi K."/>
        </authorList>
    </citation>
    <scope>NUCLEOTIDE SEQUENCE [LARGE SCALE GENOMIC DNA]</scope>
    <source>
        <strain evidence="1 2">ZYX-F-186</strain>
    </source>
</reference>
<sequence length="243" mass="27291">MDIFGLLPDVPGAQIVQGSDRTVEVDEAGLELSTNPDFAALFPVCRCGKDSCDACGGFQLTPRTAAVLWAMAHLLSDRGYDDVAEYGDDPVTDDDGWALFGQYPRITWQQDAVWRRQAARAFDDLAADIEAGRWPRPTCPGEEMALHLMLQNAPDAVQDGCTGIDDTLPELPEHPDDYDWDMASEVFFQDHDILDLFDMEKDGIEDPETELNRATGMGDYRPQAWFQTFLNMPPRDGRRPFRR</sequence>
<proteinExistence type="predicted"/>
<organism evidence="1 2">
    <name type="scientific">Phytohabitans maris</name>
    <dbReference type="NCBI Taxonomy" id="3071409"/>
    <lineage>
        <taxon>Bacteria</taxon>
        <taxon>Bacillati</taxon>
        <taxon>Actinomycetota</taxon>
        <taxon>Actinomycetes</taxon>
        <taxon>Micromonosporales</taxon>
        <taxon>Micromonosporaceae</taxon>
    </lineage>
</organism>
<dbReference type="RefSeq" id="WP_308716352.1">
    <property type="nucleotide sequence ID" value="NZ_JAVHUY010000037.1"/>
</dbReference>
<gene>
    <name evidence="1" type="ORF">RB614_31665</name>
</gene>
<evidence type="ECO:0000313" key="2">
    <source>
        <dbReference type="Proteomes" id="UP001230908"/>
    </source>
</evidence>
<comment type="caution">
    <text evidence="1">The sequence shown here is derived from an EMBL/GenBank/DDBJ whole genome shotgun (WGS) entry which is preliminary data.</text>
</comment>
<evidence type="ECO:0008006" key="3">
    <source>
        <dbReference type="Google" id="ProtNLM"/>
    </source>
</evidence>
<evidence type="ECO:0000313" key="1">
    <source>
        <dbReference type="EMBL" id="MDQ7909090.1"/>
    </source>
</evidence>
<protein>
    <recommendedName>
        <fullName evidence="3">Bacteriophage protein</fullName>
    </recommendedName>
</protein>
<accession>A0ABU0ZPW9</accession>
<keyword evidence="2" id="KW-1185">Reference proteome</keyword>
<dbReference type="EMBL" id="JAVHUY010000037">
    <property type="protein sequence ID" value="MDQ7909090.1"/>
    <property type="molecule type" value="Genomic_DNA"/>
</dbReference>
<dbReference type="Proteomes" id="UP001230908">
    <property type="component" value="Unassembled WGS sequence"/>
</dbReference>
<name>A0ABU0ZPW9_9ACTN</name>